<name>A0A1H9F4N8_9LACT</name>
<dbReference type="Proteomes" id="UP000198833">
    <property type="component" value="Unassembled WGS sequence"/>
</dbReference>
<gene>
    <name evidence="2" type="ORF">SAMN04488558_10857</name>
</gene>
<evidence type="ECO:0000313" key="2">
    <source>
        <dbReference type="EMBL" id="SEQ32413.1"/>
    </source>
</evidence>
<comment type="similarity">
    <text evidence="1">Belongs to the UPF0047 family.</text>
</comment>
<keyword evidence="3" id="KW-1185">Reference proteome</keyword>
<reference evidence="2 3" key="1">
    <citation type="submission" date="2016-10" db="EMBL/GenBank/DDBJ databases">
        <authorList>
            <person name="de Groot N.N."/>
        </authorList>
    </citation>
    <scope>NUCLEOTIDE SEQUENCE [LARGE SCALE GENOMIC DNA]</scope>
    <source>
        <strain evidence="2 3">DSM 15695</strain>
    </source>
</reference>
<dbReference type="AlphaFoldDB" id="A0A1H9F4N8"/>
<dbReference type="InterPro" id="IPR001602">
    <property type="entry name" value="UPF0047_YjbQ-like"/>
</dbReference>
<evidence type="ECO:0000256" key="1">
    <source>
        <dbReference type="ARBA" id="ARBA00005534"/>
    </source>
</evidence>
<dbReference type="InterPro" id="IPR035917">
    <property type="entry name" value="YjbQ-like_sf"/>
</dbReference>
<dbReference type="OrthoDB" id="9801725at2"/>
<dbReference type="Pfam" id="PF01894">
    <property type="entry name" value="YjbQ"/>
    <property type="match status" value="1"/>
</dbReference>
<accession>A0A1H9F4N8</accession>
<dbReference type="Gene3D" id="2.60.120.460">
    <property type="entry name" value="YjbQ-like"/>
    <property type="match status" value="1"/>
</dbReference>
<protein>
    <submittedName>
        <fullName evidence="2">Thiamin phosphate synthase YjbQ, UPF0047 family</fullName>
    </submittedName>
</protein>
<dbReference type="PANTHER" id="PTHR30615:SF8">
    <property type="entry name" value="UPF0047 PROTEIN C4A8.02C"/>
    <property type="match status" value="1"/>
</dbReference>
<dbReference type="RefSeq" id="WP_092572220.1">
    <property type="nucleotide sequence ID" value="NZ_CALUDV010000005.1"/>
</dbReference>
<dbReference type="STRING" id="89093.SAMN04488558_10857"/>
<sequence length="173" mass="19589">MKLYKKTLKIDTQADKTTYVDITTQVQTVIQESEIQEGMVTVITPHTTCSVFFEEYSHDIDEKGDEFLQADLNEVLAKLIPAHDSTETYHYPGEAHYQAVESWPDADKYLPNGDRKALWNGDAHLKATLIGSSQSFDVSNNRLGVGTTGYIYFADFDTTRERTRQCKIIVIGE</sequence>
<dbReference type="PANTHER" id="PTHR30615">
    <property type="entry name" value="UNCHARACTERIZED PROTEIN YJBQ-RELATED"/>
    <property type="match status" value="1"/>
</dbReference>
<evidence type="ECO:0000313" key="3">
    <source>
        <dbReference type="Proteomes" id="UP000198833"/>
    </source>
</evidence>
<dbReference type="EMBL" id="FOEN01000008">
    <property type="protein sequence ID" value="SEQ32413.1"/>
    <property type="molecule type" value="Genomic_DNA"/>
</dbReference>
<organism evidence="2 3">
    <name type="scientific">Ignavigranum ruoffiae</name>
    <dbReference type="NCBI Taxonomy" id="89093"/>
    <lineage>
        <taxon>Bacteria</taxon>
        <taxon>Bacillati</taxon>
        <taxon>Bacillota</taxon>
        <taxon>Bacilli</taxon>
        <taxon>Lactobacillales</taxon>
        <taxon>Aerococcaceae</taxon>
        <taxon>Ignavigranum</taxon>
    </lineage>
</organism>
<proteinExistence type="inferred from homology"/>
<dbReference type="SUPFAM" id="SSF111038">
    <property type="entry name" value="YjbQ-like"/>
    <property type="match status" value="1"/>
</dbReference>